<protein>
    <submittedName>
        <fullName evidence="3">DUF2865 domain-containing protein</fullName>
    </submittedName>
</protein>
<evidence type="ECO:0000313" key="3">
    <source>
        <dbReference type="EMBL" id="MCI4682684.1"/>
    </source>
</evidence>
<feature type="chain" id="PRO_5046505669" evidence="2">
    <location>
        <begin position="37"/>
        <end position="370"/>
    </location>
</feature>
<reference evidence="3" key="1">
    <citation type="journal article" date="2022" name="ISME J.">
        <title>Identification of active gaseous-alkane degraders at natural gas seeps.</title>
        <authorList>
            <person name="Farhan Ul Haque M."/>
            <person name="Hernandez M."/>
            <person name="Crombie A.T."/>
            <person name="Murrell J.C."/>
        </authorList>
    </citation>
    <scope>NUCLEOTIDE SEQUENCE</scope>
    <source>
        <strain evidence="3">PC2</strain>
    </source>
</reference>
<evidence type="ECO:0000256" key="2">
    <source>
        <dbReference type="SAM" id="SignalP"/>
    </source>
</evidence>
<evidence type="ECO:0000256" key="1">
    <source>
        <dbReference type="SAM" id="MobiDB-lite"/>
    </source>
</evidence>
<feature type="signal peptide" evidence="2">
    <location>
        <begin position="1"/>
        <end position="36"/>
    </location>
</feature>
<comment type="caution">
    <text evidence="3">The sequence shown here is derived from an EMBL/GenBank/DDBJ whole genome shotgun (WGS) entry which is preliminary data.</text>
</comment>
<dbReference type="RefSeq" id="WP_243066681.1">
    <property type="nucleotide sequence ID" value="NZ_JAIVFK010000004.1"/>
</dbReference>
<proteinExistence type="predicted"/>
<feature type="region of interest" description="Disordered" evidence="1">
    <location>
        <begin position="298"/>
        <end position="370"/>
    </location>
</feature>
<evidence type="ECO:0000313" key="4">
    <source>
        <dbReference type="Proteomes" id="UP001139104"/>
    </source>
</evidence>
<accession>A0ABS9Z4X4</accession>
<feature type="compositionally biased region" description="Polar residues" evidence="1">
    <location>
        <begin position="323"/>
        <end position="334"/>
    </location>
</feature>
<dbReference type="EMBL" id="JAIVFP010000001">
    <property type="protein sequence ID" value="MCI4682684.1"/>
    <property type="molecule type" value="Genomic_DNA"/>
</dbReference>
<gene>
    <name evidence="3" type="ORF">K2U94_07880</name>
</gene>
<organism evidence="3 4">
    <name type="scientific">Candidatus Rhodoblastus alkanivorans</name>
    <dbReference type="NCBI Taxonomy" id="2954117"/>
    <lineage>
        <taxon>Bacteria</taxon>
        <taxon>Pseudomonadati</taxon>
        <taxon>Pseudomonadota</taxon>
        <taxon>Alphaproteobacteria</taxon>
        <taxon>Hyphomicrobiales</taxon>
        <taxon>Rhodoblastaceae</taxon>
        <taxon>Rhodoblastus</taxon>
    </lineage>
</organism>
<sequence length="370" mass="38733">MKRKAHNGSTGGSLAPAARSFALILALLASGAGAHAQNAACDQLRAALSQPANVDPSAAAGARQARAELARATAQARAMGCDNQQFLFFGSPPPPQCAGLKSRIAALQSRYAAFAARASGDSPQRRALRARYAAQCQGAPREKNFFETLFGNFTDDRGSDQAAPQAVGPEEPQSGELRAYGGSQVLCVRTCDGGFFPLNFSARGAPQDQLQDLCQALCPNAEVKLYTRNPASAIETALGVDGTPYRDLPNALKFAKTFDPSCTCKPPNESWIQALAHAEQVLDQIGGTRASDITVTEQQSEAMAQPQAMPTKPGKKAGLRPSQPATSTPVQTMPVQAIPVQATPAPTSAQVVEGKGPDGSPRQVRVIAPN</sequence>
<dbReference type="Proteomes" id="UP001139104">
    <property type="component" value="Unassembled WGS sequence"/>
</dbReference>
<keyword evidence="4" id="KW-1185">Reference proteome</keyword>
<keyword evidence="2" id="KW-0732">Signal</keyword>
<dbReference type="InterPro" id="IPR021293">
    <property type="entry name" value="DUF2865"/>
</dbReference>
<name>A0ABS9Z4X4_9HYPH</name>
<dbReference type="Pfam" id="PF11064">
    <property type="entry name" value="DUF2865"/>
    <property type="match status" value="1"/>
</dbReference>